<dbReference type="OrthoDB" id="3523008at2759"/>
<sequence>MVEQDTTQALNAMMEGTLLDDTDALGSEIDDILSTDQSLRRLNNESKNHSNSQAIAQSPPMASSTLSRALKATSGSEILRMLSAFQRAQIQQIFLDSSKTVSACPFLDIFPSELRNKIYGYLLVNPELGKASSIYEECTPILYGRNDFLIECVEFGMSPFNETRTKINISPLTRYLHDKEVTKQHERPLLDDIVILKHVKHWERRKDFIDIIRSAYGFRHLVFRMVLELATKIAIRKQKLLFTTRYEALPREQAMKLCEMAYEKQWWNRFVHYYKEAVDDMDTQYLAIRDARKKLYAWGLASTVREVDVKPMLCDEMVDWDVWEPDLRINEFDHEYRYYPEDDQDSDHEGSVEGSEVLYFRQKYSLSMIHTEISSAKGPPIMERINEQVSTVITHLSTPQRGSTLSTARPNSTLKGVPLKLRRHIWKYLLLNPDLGDVQSVQGKDGYGLGTKYGLAPIILCGEINYHSFLSMVKNVKHWKILFSANGKLEDSTVVSFCRSICHSQVKSIEVMIIPYEVGYHHFDTDSEEFSQMPNARQMQCGISPFHILRNIEKVIIREADLNEMPDLFNCEKDYDRHRRSMLLPDPTYHSEPVALLQSNTEVELFHEIYDSFRRYAQAFERITRFRREMKCPPFDFNFNWENPFRYNAKYHPVEEALCKATLMIHHDEPKLKSGNMAELKSLQSNALRFLERQLKESYQKEFENLQREVALRKCTEAYTNGNHESFLKYFKLAVDDMDAQYLEIRQARKGLFQWDLQRPGETTEIDVMPYRCDERIEWDKFEPDMNLKRPAEDDTTNLSSS</sequence>
<name>W9C8U0_SCLBF</name>
<dbReference type="EMBL" id="AYSA01000337">
    <property type="protein sequence ID" value="ESZ93172.1"/>
    <property type="molecule type" value="Genomic_DNA"/>
</dbReference>
<evidence type="ECO:0000313" key="2">
    <source>
        <dbReference type="Proteomes" id="UP000019487"/>
    </source>
</evidence>
<proteinExistence type="predicted"/>
<reference evidence="1 2" key="1">
    <citation type="journal article" date="2014" name="Genome Announc.">
        <title>Draft genome sequence of Sclerotinia borealis, a psychrophilic plant pathogenic fungus.</title>
        <authorList>
            <person name="Mardanov A.V."/>
            <person name="Beletsky A.V."/>
            <person name="Kadnikov V.V."/>
            <person name="Ignatov A.N."/>
            <person name="Ravin N.V."/>
        </authorList>
    </citation>
    <scope>NUCLEOTIDE SEQUENCE [LARGE SCALE GENOMIC DNA]</scope>
    <source>
        <strain evidence="2">F-4157</strain>
    </source>
</reference>
<keyword evidence="2" id="KW-1185">Reference proteome</keyword>
<gene>
    <name evidence="1" type="ORF">SBOR_6451</name>
</gene>
<organism evidence="1 2">
    <name type="scientific">Sclerotinia borealis (strain F-4128)</name>
    <dbReference type="NCBI Taxonomy" id="1432307"/>
    <lineage>
        <taxon>Eukaryota</taxon>
        <taxon>Fungi</taxon>
        <taxon>Dikarya</taxon>
        <taxon>Ascomycota</taxon>
        <taxon>Pezizomycotina</taxon>
        <taxon>Leotiomycetes</taxon>
        <taxon>Helotiales</taxon>
        <taxon>Sclerotiniaceae</taxon>
        <taxon>Sclerotinia</taxon>
    </lineage>
</organism>
<comment type="caution">
    <text evidence="1">The sequence shown here is derived from an EMBL/GenBank/DDBJ whole genome shotgun (WGS) entry which is preliminary data.</text>
</comment>
<dbReference type="Proteomes" id="UP000019487">
    <property type="component" value="Unassembled WGS sequence"/>
</dbReference>
<evidence type="ECO:0000313" key="1">
    <source>
        <dbReference type="EMBL" id="ESZ93172.1"/>
    </source>
</evidence>
<dbReference type="HOGENOM" id="CLU_350962_0_0_1"/>
<protein>
    <submittedName>
        <fullName evidence="1">Uncharacterized protein</fullName>
    </submittedName>
</protein>
<dbReference type="AlphaFoldDB" id="W9C8U0"/>
<accession>W9C8U0</accession>